<name>W2XVV0_PHYNI</name>
<sequence>DAESRMSRLLANLYSTVDGVNMESIIHEDPKRVVDIWLMPYVQRPFVLPSKTVWSALLVSCLLPFSVLLPEQSVICATKPGAGNTSPFDENGLTRLGNAMS</sequence>
<gene>
    <name evidence="2" type="ORF">F441_00594</name>
</gene>
<feature type="non-terminal residue" evidence="2">
    <location>
        <position position="1"/>
    </location>
</feature>
<proteinExistence type="predicted"/>
<evidence type="ECO:0000256" key="1">
    <source>
        <dbReference type="SAM" id="MobiDB-lite"/>
    </source>
</evidence>
<protein>
    <submittedName>
        <fullName evidence="2">Uncharacterized protein</fullName>
    </submittedName>
</protein>
<comment type="caution">
    <text evidence="2">The sequence shown here is derived from an EMBL/GenBank/DDBJ whole genome shotgun (WGS) entry which is preliminary data.</text>
</comment>
<feature type="region of interest" description="Disordered" evidence="1">
    <location>
        <begin position="80"/>
        <end position="101"/>
    </location>
</feature>
<organism evidence="2 3">
    <name type="scientific">Phytophthora nicotianae CJ01A1</name>
    <dbReference type="NCBI Taxonomy" id="1317063"/>
    <lineage>
        <taxon>Eukaryota</taxon>
        <taxon>Sar</taxon>
        <taxon>Stramenopiles</taxon>
        <taxon>Oomycota</taxon>
        <taxon>Peronosporomycetes</taxon>
        <taxon>Peronosporales</taxon>
        <taxon>Peronosporaceae</taxon>
        <taxon>Phytophthora</taxon>
    </lineage>
</organism>
<reference evidence="2 3" key="1">
    <citation type="submission" date="2013-11" db="EMBL/GenBank/DDBJ databases">
        <title>The Genome Sequence of Phytophthora parasitica CJ01A1.</title>
        <authorList>
            <consortium name="The Broad Institute Genomics Platform"/>
            <person name="Russ C."/>
            <person name="Tyler B."/>
            <person name="Panabieres F."/>
            <person name="Shan W."/>
            <person name="Tripathy S."/>
            <person name="Grunwald N."/>
            <person name="Machado M."/>
            <person name="Johnson C.S."/>
            <person name="Walker B."/>
            <person name="Young S.K."/>
            <person name="Zeng Q."/>
            <person name="Gargeya S."/>
            <person name="Fitzgerald M."/>
            <person name="Haas B."/>
            <person name="Abouelleil A."/>
            <person name="Allen A.W."/>
            <person name="Alvarado L."/>
            <person name="Arachchi H.M."/>
            <person name="Berlin A.M."/>
            <person name="Chapman S.B."/>
            <person name="Gainer-Dewar J."/>
            <person name="Goldberg J."/>
            <person name="Griggs A."/>
            <person name="Gujja S."/>
            <person name="Hansen M."/>
            <person name="Howarth C."/>
            <person name="Imamovic A."/>
            <person name="Ireland A."/>
            <person name="Larimer J."/>
            <person name="McCowan C."/>
            <person name="Murphy C."/>
            <person name="Pearson M."/>
            <person name="Poon T.W."/>
            <person name="Priest M."/>
            <person name="Roberts A."/>
            <person name="Saif S."/>
            <person name="Shea T."/>
            <person name="Sisk P."/>
            <person name="Sykes S."/>
            <person name="Wortman J."/>
            <person name="Nusbaum C."/>
            <person name="Birren B."/>
        </authorList>
    </citation>
    <scope>NUCLEOTIDE SEQUENCE [LARGE SCALE GENOMIC DNA]</scope>
    <source>
        <strain evidence="2 3">CJ01A1</strain>
    </source>
</reference>
<dbReference type="EMBL" id="ANIX01000134">
    <property type="protein sequence ID" value="ETP26816.1"/>
    <property type="molecule type" value="Genomic_DNA"/>
</dbReference>
<dbReference type="Proteomes" id="UP000018958">
    <property type="component" value="Unassembled WGS sequence"/>
</dbReference>
<evidence type="ECO:0000313" key="3">
    <source>
        <dbReference type="Proteomes" id="UP000018958"/>
    </source>
</evidence>
<evidence type="ECO:0000313" key="2">
    <source>
        <dbReference type="EMBL" id="ETP26816.1"/>
    </source>
</evidence>
<dbReference type="AlphaFoldDB" id="W2XVV0"/>
<accession>W2XVV0</accession>